<gene>
    <name evidence="1" type="ORF">Slati_0927300</name>
</gene>
<organism evidence="1">
    <name type="scientific">Sesamum latifolium</name>
    <dbReference type="NCBI Taxonomy" id="2727402"/>
    <lineage>
        <taxon>Eukaryota</taxon>
        <taxon>Viridiplantae</taxon>
        <taxon>Streptophyta</taxon>
        <taxon>Embryophyta</taxon>
        <taxon>Tracheophyta</taxon>
        <taxon>Spermatophyta</taxon>
        <taxon>Magnoliopsida</taxon>
        <taxon>eudicotyledons</taxon>
        <taxon>Gunneridae</taxon>
        <taxon>Pentapetalae</taxon>
        <taxon>asterids</taxon>
        <taxon>lamiids</taxon>
        <taxon>Lamiales</taxon>
        <taxon>Pedaliaceae</taxon>
        <taxon>Sesamum</taxon>
    </lineage>
</organism>
<reference evidence="1" key="1">
    <citation type="submission" date="2020-06" db="EMBL/GenBank/DDBJ databases">
        <authorList>
            <person name="Li T."/>
            <person name="Hu X."/>
            <person name="Zhang T."/>
            <person name="Song X."/>
            <person name="Zhang H."/>
            <person name="Dai N."/>
            <person name="Sheng W."/>
            <person name="Hou X."/>
            <person name="Wei L."/>
        </authorList>
    </citation>
    <scope>NUCLEOTIDE SEQUENCE</scope>
    <source>
        <strain evidence="1">KEN1</strain>
        <tissue evidence="1">Leaf</tissue>
    </source>
</reference>
<proteinExistence type="predicted"/>
<name>A0AAW2XT09_9LAMI</name>
<sequence>MTKYRGSNGDGGAASIYPCQLCHGNEGFNGASRLWMTEECAAWLAIQKRGRKPIVVEACDGFFRIVKRHNLLDVESNVMAALLFTMKLLEWNCQGLGSPWKFEY</sequence>
<dbReference type="AlphaFoldDB" id="A0AAW2XT09"/>
<protein>
    <submittedName>
        <fullName evidence="1">Uncharacterized protein</fullName>
    </submittedName>
</protein>
<evidence type="ECO:0000313" key="1">
    <source>
        <dbReference type="EMBL" id="KAL0455881.1"/>
    </source>
</evidence>
<reference evidence="1" key="2">
    <citation type="journal article" date="2024" name="Plant">
        <title>Genomic evolution and insights into agronomic trait innovations of Sesamum species.</title>
        <authorList>
            <person name="Miao H."/>
            <person name="Wang L."/>
            <person name="Qu L."/>
            <person name="Liu H."/>
            <person name="Sun Y."/>
            <person name="Le M."/>
            <person name="Wang Q."/>
            <person name="Wei S."/>
            <person name="Zheng Y."/>
            <person name="Lin W."/>
            <person name="Duan Y."/>
            <person name="Cao H."/>
            <person name="Xiong S."/>
            <person name="Wang X."/>
            <person name="Wei L."/>
            <person name="Li C."/>
            <person name="Ma Q."/>
            <person name="Ju M."/>
            <person name="Zhao R."/>
            <person name="Li G."/>
            <person name="Mu C."/>
            <person name="Tian Q."/>
            <person name="Mei H."/>
            <person name="Zhang T."/>
            <person name="Gao T."/>
            <person name="Zhang H."/>
        </authorList>
    </citation>
    <scope>NUCLEOTIDE SEQUENCE</scope>
    <source>
        <strain evidence="1">KEN1</strain>
    </source>
</reference>
<accession>A0AAW2XT09</accession>
<dbReference type="EMBL" id="JACGWN010000003">
    <property type="protein sequence ID" value="KAL0455881.1"/>
    <property type="molecule type" value="Genomic_DNA"/>
</dbReference>
<comment type="caution">
    <text evidence="1">The sequence shown here is derived from an EMBL/GenBank/DDBJ whole genome shotgun (WGS) entry which is preliminary data.</text>
</comment>